<accession>A0A169NJD7</accession>
<name>A0A169NJD7_STRLU</name>
<proteinExistence type="predicted"/>
<reference evidence="1 2" key="1">
    <citation type="journal article" date="2016" name="Genome Announc.">
        <title>Complete Genome Sequence of Thiostrepton-Producing Streptomyces laurentii ATCC 31255.</title>
        <authorList>
            <person name="Doi K."/>
            <person name="Fujino Y."/>
            <person name="Nagayoshi Y."/>
            <person name="Ohshima T."/>
            <person name="Ogata S."/>
        </authorList>
    </citation>
    <scope>NUCLEOTIDE SEQUENCE [LARGE SCALE GENOMIC DNA]</scope>
    <source>
        <strain evidence="1 2">ATCC 31255</strain>
    </source>
</reference>
<dbReference type="EMBL" id="AP017424">
    <property type="protein sequence ID" value="BAU84118.1"/>
    <property type="molecule type" value="Genomic_DNA"/>
</dbReference>
<organism evidence="1 2">
    <name type="scientific">Streptomyces laurentii</name>
    <dbReference type="NCBI Taxonomy" id="39478"/>
    <lineage>
        <taxon>Bacteria</taxon>
        <taxon>Bacillati</taxon>
        <taxon>Actinomycetota</taxon>
        <taxon>Actinomycetes</taxon>
        <taxon>Kitasatosporales</taxon>
        <taxon>Streptomycetaceae</taxon>
        <taxon>Streptomyces</taxon>
    </lineage>
</organism>
<protein>
    <submittedName>
        <fullName evidence="1">Uncharacterized protein</fullName>
    </submittedName>
</protein>
<keyword evidence="2" id="KW-1185">Reference proteome</keyword>
<dbReference type="RefSeq" id="WP_359884074.1">
    <property type="nucleotide sequence ID" value="NZ_JBEYHT010000070.1"/>
</dbReference>
<evidence type="ECO:0000313" key="1">
    <source>
        <dbReference type="EMBL" id="BAU84118.1"/>
    </source>
</evidence>
<evidence type="ECO:0000313" key="2">
    <source>
        <dbReference type="Proteomes" id="UP000217676"/>
    </source>
</evidence>
<dbReference type="KEGG" id="slau:SLA_3204"/>
<gene>
    <name evidence="1" type="ORF">SLA_3204</name>
</gene>
<dbReference type="Proteomes" id="UP000217676">
    <property type="component" value="Chromosome"/>
</dbReference>
<dbReference type="AlphaFoldDB" id="A0A169NJD7"/>
<sequence length="138" mass="15678">MHVVDSARVTVFHMFGELLAYTTHSDTPARYGEIGIVAVLDPQISPGVLWALAVQNCRPRDHTEQHAQWITSQALRARVTGAGRLAELRDEKVEFQTYKEHRFAALYGNHETLRTGTLYVIGLDLTPFRARAEAERRY</sequence>